<dbReference type="AlphaFoldDB" id="A0A975XBG5"/>
<name>A0A975XBG5_9BURK</name>
<accession>A0A975XBG5</accession>
<dbReference type="EMBL" id="OFSN01000013">
    <property type="protein sequence ID" value="SOY64416.1"/>
    <property type="molecule type" value="Genomic_DNA"/>
</dbReference>
<protein>
    <submittedName>
        <fullName evidence="1">Uncharacterized protein</fullName>
    </submittedName>
</protein>
<proteinExistence type="predicted"/>
<gene>
    <name evidence="1" type="ORF">CBM2586_A80025</name>
</gene>
<organism evidence="1 2">
    <name type="scientific">Cupriavidus taiwanensis</name>
    <dbReference type="NCBI Taxonomy" id="164546"/>
    <lineage>
        <taxon>Bacteria</taxon>
        <taxon>Pseudomonadati</taxon>
        <taxon>Pseudomonadota</taxon>
        <taxon>Betaproteobacteria</taxon>
        <taxon>Burkholderiales</taxon>
        <taxon>Burkholderiaceae</taxon>
        <taxon>Cupriavidus</taxon>
    </lineage>
</organism>
<reference evidence="1 2" key="1">
    <citation type="submission" date="2018-01" db="EMBL/GenBank/DDBJ databases">
        <authorList>
            <person name="Clerissi C."/>
        </authorList>
    </citation>
    <scope>NUCLEOTIDE SEQUENCE [LARGE SCALE GENOMIC DNA]</scope>
    <source>
        <strain evidence="1">Cupriavidus taiwanensis LMG 19430</strain>
    </source>
</reference>
<evidence type="ECO:0000313" key="1">
    <source>
        <dbReference type="EMBL" id="SOY64416.1"/>
    </source>
</evidence>
<evidence type="ECO:0000313" key="2">
    <source>
        <dbReference type="Proteomes" id="UP000257016"/>
    </source>
</evidence>
<comment type="caution">
    <text evidence="1">The sequence shown here is derived from an EMBL/GenBank/DDBJ whole genome shotgun (WGS) entry which is preliminary data.</text>
</comment>
<dbReference type="Proteomes" id="UP000257016">
    <property type="component" value="Unassembled WGS sequence"/>
</dbReference>
<sequence length="381" mass="39758">MPVCGCGRRGASWRQLLGSDGFVRAGRQRAVVRRLARRLGGGVGGRFGGIARLQLAPEPPEVGIVDTVGGESQQGLLQVFACRAVQAGGVAQPFHHAGVRQPAGVGLVGAVHDEGQRALLRRAGGADADAQPARMVGAGQHLAPPQHAELLLDHMAGHAEGHAVTAAAAVEPEHQPGIVPGAAVDAGIEVEAAVVAVHRGALALGVHHHRVPDQRAVAEYPDIAAQRGIMGAARQRIGQRLLQRGLGQQRGRNRGAAQRGAQPVGFEVLSRDAHAASINQSGVPGGPGKCHKWHFYSELSESAVALWAPDNGRGRVPPLPCAIAVRRRGLSGVRPARNAAQCGAMARRWRRRVLTMGPQSNPGGTCDGTYAYGGVRQRQGI</sequence>